<evidence type="ECO:0000313" key="2">
    <source>
        <dbReference type="EMBL" id="PZD96662.1"/>
    </source>
</evidence>
<gene>
    <name evidence="2" type="ORF">DNH61_05510</name>
</gene>
<dbReference type="Proteomes" id="UP000249522">
    <property type="component" value="Unassembled WGS sequence"/>
</dbReference>
<proteinExistence type="predicted"/>
<dbReference type="AlphaFoldDB" id="A0A2W1LP13"/>
<feature type="chain" id="PRO_5015980975" description="DUF4019 domain-containing protein" evidence="1">
    <location>
        <begin position="27"/>
        <end position="157"/>
    </location>
</feature>
<dbReference type="RefSeq" id="WP_111145673.1">
    <property type="nucleotide sequence ID" value="NZ_QKRB01000036.1"/>
</dbReference>
<keyword evidence="3" id="KW-1185">Reference proteome</keyword>
<organism evidence="2 3">
    <name type="scientific">Paenibacillus sambharensis</name>
    <dbReference type="NCBI Taxonomy" id="1803190"/>
    <lineage>
        <taxon>Bacteria</taxon>
        <taxon>Bacillati</taxon>
        <taxon>Bacillota</taxon>
        <taxon>Bacilli</taxon>
        <taxon>Bacillales</taxon>
        <taxon>Paenibacillaceae</taxon>
        <taxon>Paenibacillus</taxon>
    </lineage>
</organism>
<evidence type="ECO:0000256" key="1">
    <source>
        <dbReference type="SAM" id="SignalP"/>
    </source>
</evidence>
<dbReference type="OrthoDB" id="9804799at2"/>
<accession>A0A2W1LP13</accession>
<evidence type="ECO:0008006" key="4">
    <source>
        <dbReference type="Google" id="ProtNLM"/>
    </source>
</evidence>
<comment type="caution">
    <text evidence="2">The sequence shown here is derived from an EMBL/GenBank/DDBJ whole genome shotgun (WGS) entry which is preliminary data.</text>
</comment>
<sequence>MRKSYLKEIVYTLLCGSVIIMSGCTATSTNGNVNNDQPMQRQSKISVEEAETLKELADVWANALKTRDGKPRYEMMSEQAKEKFKQEQIGRSGEDWNFIIGDSSPWVVDYEINMEGMTATITYLTETSEPAKYSMQETVTFIKEQDTFVVDTYQTIF</sequence>
<dbReference type="EMBL" id="QKRB01000036">
    <property type="protein sequence ID" value="PZD96662.1"/>
    <property type="molecule type" value="Genomic_DNA"/>
</dbReference>
<name>A0A2W1LP13_9BACL</name>
<evidence type="ECO:0000313" key="3">
    <source>
        <dbReference type="Proteomes" id="UP000249522"/>
    </source>
</evidence>
<feature type="signal peptide" evidence="1">
    <location>
        <begin position="1"/>
        <end position="26"/>
    </location>
</feature>
<reference evidence="2 3" key="1">
    <citation type="submission" date="2018-06" db="EMBL/GenBank/DDBJ databases">
        <title>Paenibacillus imtechensis sp. nov.</title>
        <authorList>
            <person name="Pinnaka A.K."/>
            <person name="Singh H."/>
            <person name="Kaur M."/>
        </authorList>
    </citation>
    <scope>NUCLEOTIDE SEQUENCE [LARGE SCALE GENOMIC DNA]</scope>
    <source>
        <strain evidence="2 3">SMB1</strain>
    </source>
</reference>
<dbReference type="PROSITE" id="PS51257">
    <property type="entry name" value="PROKAR_LIPOPROTEIN"/>
    <property type="match status" value="1"/>
</dbReference>
<protein>
    <recommendedName>
        <fullName evidence="4">DUF4019 domain-containing protein</fullName>
    </recommendedName>
</protein>
<keyword evidence="1" id="KW-0732">Signal</keyword>